<evidence type="ECO:0000259" key="7">
    <source>
        <dbReference type="Pfam" id="PF17827"/>
    </source>
</evidence>
<keyword evidence="3 5" id="KW-0949">S-adenosyl-L-methionine</keyword>
<feature type="domain" description="Methyltransferase small" evidence="6">
    <location>
        <begin position="102"/>
        <end position="193"/>
    </location>
</feature>
<dbReference type="InterPro" id="IPR019874">
    <property type="entry name" value="RF_methyltr_PrmC"/>
</dbReference>
<evidence type="ECO:0000313" key="8">
    <source>
        <dbReference type="EMBL" id="SFJ12408.1"/>
    </source>
</evidence>
<dbReference type="NCBIfam" id="TIGR00536">
    <property type="entry name" value="hemK_fam"/>
    <property type="match status" value="1"/>
</dbReference>
<feature type="domain" description="Release factor glutamine methyltransferase N-terminal" evidence="7">
    <location>
        <begin position="8"/>
        <end position="77"/>
    </location>
</feature>
<dbReference type="InterPro" id="IPR050320">
    <property type="entry name" value="N5-glutamine_MTase"/>
</dbReference>
<dbReference type="NCBIfam" id="TIGR03534">
    <property type="entry name" value="RF_mod_PrmC"/>
    <property type="match status" value="1"/>
</dbReference>
<accession>A0A1I3NSW1</accession>
<protein>
    <recommendedName>
        <fullName evidence="5">Release factor glutamine methyltransferase</fullName>
        <shortName evidence="5">RF MTase</shortName>
        <ecNumber evidence="5">2.1.1.297</ecNumber>
    </recommendedName>
    <alternativeName>
        <fullName evidence="5">N5-glutamine methyltransferase PrmC</fullName>
    </alternativeName>
    <alternativeName>
        <fullName evidence="5">Protein-(glutamine-N5) MTase PrmC</fullName>
    </alternativeName>
    <alternativeName>
        <fullName evidence="5">Protein-glutamine N-methyltransferase PrmC</fullName>
    </alternativeName>
</protein>
<comment type="catalytic activity">
    <reaction evidence="4 5">
        <text>L-glutaminyl-[peptide chain release factor] + S-adenosyl-L-methionine = N(5)-methyl-L-glutaminyl-[peptide chain release factor] + S-adenosyl-L-homocysteine + H(+)</text>
        <dbReference type="Rhea" id="RHEA:42896"/>
        <dbReference type="Rhea" id="RHEA-COMP:10271"/>
        <dbReference type="Rhea" id="RHEA-COMP:10272"/>
        <dbReference type="ChEBI" id="CHEBI:15378"/>
        <dbReference type="ChEBI" id="CHEBI:30011"/>
        <dbReference type="ChEBI" id="CHEBI:57856"/>
        <dbReference type="ChEBI" id="CHEBI:59789"/>
        <dbReference type="ChEBI" id="CHEBI:61891"/>
        <dbReference type="EC" id="2.1.1.297"/>
    </reaction>
</comment>
<dbReference type="InterPro" id="IPR029063">
    <property type="entry name" value="SAM-dependent_MTases_sf"/>
</dbReference>
<keyword evidence="1 5" id="KW-0489">Methyltransferase</keyword>
<feature type="binding site" evidence="5">
    <location>
        <begin position="119"/>
        <end position="123"/>
    </location>
    <ligand>
        <name>S-adenosyl-L-methionine</name>
        <dbReference type="ChEBI" id="CHEBI:59789"/>
    </ligand>
</feature>
<dbReference type="OrthoDB" id="9800643at2"/>
<organism evidence="8 9">
    <name type="scientific">Albimonas pacifica</name>
    <dbReference type="NCBI Taxonomy" id="1114924"/>
    <lineage>
        <taxon>Bacteria</taxon>
        <taxon>Pseudomonadati</taxon>
        <taxon>Pseudomonadota</taxon>
        <taxon>Alphaproteobacteria</taxon>
        <taxon>Rhodobacterales</taxon>
        <taxon>Paracoccaceae</taxon>
        <taxon>Albimonas</taxon>
    </lineage>
</organism>
<dbReference type="SUPFAM" id="SSF53335">
    <property type="entry name" value="S-adenosyl-L-methionine-dependent methyltransferases"/>
    <property type="match status" value="1"/>
</dbReference>
<feature type="binding site" evidence="5">
    <location>
        <position position="142"/>
    </location>
    <ligand>
        <name>S-adenosyl-L-methionine</name>
        <dbReference type="ChEBI" id="CHEBI:59789"/>
    </ligand>
</feature>
<name>A0A1I3NSW1_9RHOB</name>
<evidence type="ECO:0000259" key="6">
    <source>
        <dbReference type="Pfam" id="PF05175"/>
    </source>
</evidence>
<dbReference type="PROSITE" id="PS00092">
    <property type="entry name" value="N6_MTASE"/>
    <property type="match status" value="1"/>
</dbReference>
<evidence type="ECO:0000256" key="5">
    <source>
        <dbReference type="HAMAP-Rule" id="MF_02126"/>
    </source>
</evidence>
<evidence type="ECO:0000256" key="3">
    <source>
        <dbReference type="ARBA" id="ARBA00022691"/>
    </source>
</evidence>
<dbReference type="PANTHER" id="PTHR18895">
    <property type="entry name" value="HEMK METHYLTRANSFERASE"/>
    <property type="match status" value="1"/>
</dbReference>
<evidence type="ECO:0000313" key="9">
    <source>
        <dbReference type="Proteomes" id="UP000199377"/>
    </source>
</evidence>
<dbReference type="InterPro" id="IPR002052">
    <property type="entry name" value="DNA_methylase_N6_adenine_CS"/>
</dbReference>
<dbReference type="InterPro" id="IPR007848">
    <property type="entry name" value="Small_mtfrase_dom"/>
</dbReference>
<dbReference type="Pfam" id="PF17827">
    <property type="entry name" value="PrmC_N"/>
    <property type="match status" value="1"/>
</dbReference>
<gene>
    <name evidence="5" type="primary">prmC</name>
    <name evidence="8" type="ORF">SAMN05216258_11464</name>
</gene>
<dbReference type="STRING" id="1114924.SAMN05216258_11464"/>
<dbReference type="EC" id="2.1.1.297" evidence="5"/>
<reference evidence="8 9" key="1">
    <citation type="submission" date="2016-10" db="EMBL/GenBank/DDBJ databases">
        <authorList>
            <person name="de Groot N.N."/>
        </authorList>
    </citation>
    <scope>NUCLEOTIDE SEQUENCE [LARGE SCALE GENOMIC DNA]</scope>
    <source>
        <strain evidence="8 9">CGMCC 1.11030</strain>
    </source>
</reference>
<dbReference type="PANTHER" id="PTHR18895:SF74">
    <property type="entry name" value="MTRF1L RELEASE FACTOR GLUTAMINE METHYLTRANSFERASE"/>
    <property type="match status" value="1"/>
</dbReference>
<dbReference type="Gene3D" id="1.10.8.10">
    <property type="entry name" value="DNA helicase RuvA subunit, C-terminal domain"/>
    <property type="match status" value="1"/>
</dbReference>
<feature type="binding site" evidence="5">
    <location>
        <begin position="185"/>
        <end position="188"/>
    </location>
    <ligand>
        <name>substrate</name>
    </ligand>
</feature>
<dbReference type="CDD" id="cd02440">
    <property type="entry name" value="AdoMet_MTases"/>
    <property type="match status" value="1"/>
</dbReference>
<comment type="function">
    <text evidence="5">Methylates the class 1 translation termination release factors RF1/PrfA and RF2/PrfB on the glutamine residue of the universally conserved GGQ motif.</text>
</comment>
<dbReference type="EMBL" id="FOQH01000014">
    <property type="protein sequence ID" value="SFJ12408.1"/>
    <property type="molecule type" value="Genomic_DNA"/>
</dbReference>
<dbReference type="AlphaFoldDB" id="A0A1I3NSW1"/>
<dbReference type="InterPro" id="IPR040758">
    <property type="entry name" value="PrmC_N"/>
</dbReference>
<evidence type="ECO:0000256" key="1">
    <source>
        <dbReference type="ARBA" id="ARBA00022603"/>
    </source>
</evidence>
<dbReference type="RefSeq" id="WP_092865212.1">
    <property type="nucleotide sequence ID" value="NZ_FOQH01000014.1"/>
</dbReference>
<evidence type="ECO:0000256" key="2">
    <source>
        <dbReference type="ARBA" id="ARBA00022679"/>
    </source>
</evidence>
<comment type="similarity">
    <text evidence="5">Belongs to the protein N5-glutamine methyltransferase family. PrmC subfamily.</text>
</comment>
<dbReference type="GO" id="GO:0003676">
    <property type="term" value="F:nucleic acid binding"/>
    <property type="evidence" value="ECO:0007669"/>
    <property type="project" value="InterPro"/>
</dbReference>
<proteinExistence type="inferred from homology"/>
<dbReference type="GO" id="GO:0032259">
    <property type="term" value="P:methylation"/>
    <property type="evidence" value="ECO:0007669"/>
    <property type="project" value="UniProtKB-KW"/>
</dbReference>
<keyword evidence="2 5" id="KW-0808">Transferase</keyword>
<dbReference type="HAMAP" id="MF_02126">
    <property type="entry name" value="RF_methyltr_PrmC"/>
    <property type="match status" value="1"/>
</dbReference>
<keyword evidence="9" id="KW-1185">Reference proteome</keyword>
<dbReference type="Gene3D" id="3.40.50.150">
    <property type="entry name" value="Vaccinia Virus protein VP39"/>
    <property type="match status" value="1"/>
</dbReference>
<feature type="binding site" evidence="5">
    <location>
        <position position="171"/>
    </location>
    <ligand>
        <name>S-adenosyl-L-methionine</name>
        <dbReference type="ChEBI" id="CHEBI:59789"/>
    </ligand>
</feature>
<dbReference type="Proteomes" id="UP000199377">
    <property type="component" value="Unassembled WGS sequence"/>
</dbReference>
<evidence type="ECO:0000256" key="4">
    <source>
        <dbReference type="ARBA" id="ARBA00048391"/>
    </source>
</evidence>
<dbReference type="InterPro" id="IPR004556">
    <property type="entry name" value="HemK-like"/>
</dbReference>
<dbReference type="GO" id="GO:0102559">
    <property type="term" value="F:peptide chain release factor N(5)-glutamine methyltransferase activity"/>
    <property type="evidence" value="ECO:0007669"/>
    <property type="project" value="UniProtKB-EC"/>
</dbReference>
<feature type="binding site" evidence="5">
    <location>
        <position position="185"/>
    </location>
    <ligand>
        <name>S-adenosyl-L-methionine</name>
        <dbReference type="ChEBI" id="CHEBI:59789"/>
    </ligand>
</feature>
<dbReference type="Pfam" id="PF05175">
    <property type="entry name" value="MTS"/>
    <property type="match status" value="1"/>
</dbReference>
<sequence>MSATRAGLLSDAIRLLAEAGVGDPARDARLLARWASGLEAAAFAARLDEPPGVDEAARFATGLGKRIARQPMSQIMGSREFWGRRFEVGPDVLDPRPETETLIAAALAGPAPRRVLDLGLGSGCILLTLLAEWPCASGLGVERSAGALAVARRNAEALGVAGRADLQPGDWFDAVRGRFELVVSNPPYIPEQEVEALEPEVRGWEPFAALSGGADGLAAYRAIAAGLEGALAPGGRAILEIGAGQEDDVAAIFAERGFALAAAHRDLDERPRALEFRRASEHPGRF</sequence>